<evidence type="ECO:0000313" key="2">
    <source>
        <dbReference type="Proteomes" id="UP000297229"/>
    </source>
</evidence>
<organism evidence="1 2">
    <name type="scientific">Botrytis elliptica</name>
    <dbReference type="NCBI Taxonomy" id="278938"/>
    <lineage>
        <taxon>Eukaryota</taxon>
        <taxon>Fungi</taxon>
        <taxon>Dikarya</taxon>
        <taxon>Ascomycota</taxon>
        <taxon>Pezizomycotina</taxon>
        <taxon>Leotiomycetes</taxon>
        <taxon>Helotiales</taxon>
        <taxon>Sclerotiniaceae</taxon>
        <taxon>Botrytis</taxon>
    </lineage>
</organism>
<dbReference type="EMBL" id="PQXM01000141">
    <property type="protein sequence ID" value="TGO76688.1"/>
    <property type="molecule type" value="Genomic_DNA"/>
</dbReference>
<gene>
    <name evidence="1" type="ORF">BELL_0142g00130</name>
</gene>
<comment type="caution">
    <text evidence="1">The sequence shown here is derived from an EMBL/GenBank/DDBJ whole genome shotgun (WGS) entry which is preliminary data.</text>
</comment>
<sequence>MQLSGASGDAARFGRRFEETNIWSYKSLAHSLALFPAADRRAIKTAQQHPPLASYPQMTSAKLLAIAPQNQAQSFSIRKQSQKIASLLSSN</sequence>
<protein>
    <submittedName>
        <fullName evidence="1">Uncharacterized protein</fullName>
    </submittedName>
</protein>
<keyword evidence="2" id="KW-1185">Reference proteome</keyword>
<reference evidence="1 2" key="1">
    <citation type="submission" date="2017-12" db="EMBL/GenBank/DDBJ databases">
        <title>Comparative genomics of Botrytis spp.</title>
        <authorList>
            <person name="Valero-Jimenez C.A."/>
            <person name="Tapia P."/>
            <person name="Veloso J."/>
            <person name="Silva-Moreno E."/>
            <person name="Staats M."/>
            <person name="Valdes J.H."/>
            <person name="Van Kan J.A.L."/>
        </authorList>
    </citation>
    <scope>NUCLEOTIDE SEQUENCE [LARGE SCALE GENOMIC DNA]</scope>
    <source>
        <strain evidence="1 2">Be9601</strain>
    </source>
</reference>
<proteinExistence type="predicted"/>
<name>A0A4Z1JST5_9HELO</name>
<evidence type="ECO:0000313" key="1">
    <source>
        <dbReference type="EMBL" id="TGO76688.1"/>
    </source>
</evidence>
<dbReference type="AlphaFoldDB" id="A0A4Z1JST5"/>
<dbReference type="Proteomes" id="UP000297229">
    <property type="component" value="Unassembled WGS sequence"/>
</dbReference>
<accession>A0A4Z1JST5</accession>